<evidence type="ECO:0000256" key="6">
    <source>
        <dbReference type="ARBA" id="ARBA00022989"/>
    </source>
</evidence>
<reference evidence="10 11" key="1">
    <citation type="submission" date="2019-03" db="EMBL/GenBank/DDBJ databases">
        <title>Genomic Encyclopedia of Type Strains, Phase IV (KMG-IV): sequencing the most valuable type-strain genomes for metagenomic binning, comparative biology and taxonomic classification.</title>
        <authorList>
            <person name="Goeker M."/>
        </authorList>
    </citation>
    <scope>NUCLEOTIDE SEQUENCE [LARGE SCALE GENOMIC DNA]</scope>
    <source>
        <strain evidence="10 11">DSM 12121</strain>
    </source>
</reference>
<dbReference type="PANTHER" id="PTHR11795:SF451">
    <property type="entry name" value="ABC TRANSPORTER PERMEASE PROTEIN"/>
    <property type="match status" value="1"/>
</dbReference>
<keyword evidence="3" id="KW-1003">Cell membrane</keyword>
<dbReference type="GO" id="GO:0006865">
    <property type="term" value="P:amino acid transport"/>
    <property type="evidence" value="ECO:0007669"/>
    <property type="project" value="UniProtKB-KW"/>
</dbReference>
<evidence type="ECO:0000256" key="3">
    <source>
        <dbReference type="ARBA" id="ARBA00022475"/>
    </source>
</evidence>
<organism evidence="10 11">
    <name type="scientific">Azoarcus indigens</name>
    <dbReference type="NCBI Taxonomy" id="29545"/>
    <lineage>
        <taxon>Bacteria</taxon>
        <taxon>Pseudomonadati</taxon>
        <taxon>Pseudomonadota</taxon>
        <taxon>Betaproteobacteria</taxon>
        <taxon>Rhodocyclales</taxon>
        <taxon>Zoogloeaceae</taxon>
        <taxon>Azoarcus</taxon>
    </lineage>
</organism>
<keyword evidence="6 9" id="KW-1133">Transmembrane helix</keyword>
<evidence type="ECO:0000256" key="1">
    <source>
        <dbReference type="ARBA" id="ARBA00004651"/>
    </source>
</evidence>
<feature type="transmembrane region" description="Helical" evidence="9">
    <location>
        <begin position="144"/>
        <end position="164"/>
    </location>
</feature>
<evidence type="ECO:0000256" key="4">
    <source>
        <dbReference type="ARBA" id="ARBA00022692"/>
    </source>
</evidence>
<accession>A0A4R6DJ11</accession>
<comment type="subcellular location">
    <subcellularLocation>
        <location evidence="1">Cell membrane</location>
        <topology evidence="1">Multi-pass membrane protein</topology>
    </subcellularLocation>
</comment>
<feature type="transmembrane region" description="Helical" evidence="9">
    <location>
        <begin position="6"/>
        <end position="33"/>
    </location>
</feature>
<comment type="similarity">
    <text evidence="8">Belongs to the binding-protein-dependent transport system permease family. LivHM subfamily.</text>
</comment>
<feature type="transmembrane region" description="Helical" evidence="9">
    <location>
        <begin position="240"/>
        <end position="262"/>
    </location>
</feature>
<dbReference type="InterPro" id="IPR052157">
    <property type="entry name" value="BCAA_transport_permease"/>
</dbReference>
<evidence type="ECO:0000313" key="10">
    <source>
        <dbReference type="EMBL" id="TDN44098.1"/>
    </source>
</evidence>
<protein>
    <submittedName>
        <fullName evidence="10">Amino acid/amide ABC transporter membrane protein 1 (HAAT family)</fullName>
    </submittedName>
</protein>
<sequence length="292" mass="29711">MLRAMLTFIQVLLSGLAIGCVYGLVALSFVLVYKAADTVSFMQGELLMVGAFAVVVLQAAGWPLAAALTGGVAGAALLGAVLERTALRYTLGHSHLSAVLLTFGLGLMLRGGVTAVPAASHGMFVLPLPWADEVFRLGPLSLPGGQLLVMAITALVAAALSLFFRYSRSGLALRACAEDARSAALMGVPVARMHTLAWALGAALAALAGVLLAPITFVHLNMGFIALKAFPAAVLGGLTSLPGALAGGVFLGVVEALAGLVLPEGSKDVVPYLLLLAALLLFPAGFGARRTA</sequence>
<dbReference type="AlphaFoldDB" id="A0A4R6DJ11"/>
<keyword evidence="7 9" id="KW-0472">Membrane</keyword>
<gene>
    <name evidence="10" type="ORF">C7389_13615</name>
</gene>
<keyword evidence="4 9" id="KW-0812">Transmembrane</keyword>
<evidence type="ECO:0000256" key="7">
    <source>
        <dbReference type="ARBA" id="ARBA00023136"/>
    </source>
</evidence>
<feature type="transmembrane region" description="Helical" evidence="9">
    <location>
        <begin position="269"/>
        <end position="288"/>
    </location>
</feature>
<keyword evidence="2" id="KW-0813">Transport</keyword>
<dbReference type="InterPro" id="IPR001851">
    <property type="entry name" value="ABC_transp_permease"/>
</dbReference>
<dbReference type="EMBL" id="SNVV01000036">
    <property type="protein sequence ID" value="TDN44098.1"/>
    <property type="molecule type" value="Genomic_DNA"/>
</dbReference>
<keyword evidence="11" id="KW-1185">Reference proteome</keyword>
<keyword evidence="5" id="KW-0029">Amino-acid transport</keyword>
<name>A0A4R6DJ11_9RHOO</name>
<evidence type="ECO:0000256" key="9">
    <source>
        <dbReference type="SAM" id="Phobius"/>
    </source>
</evidence>
<dbReference type="CDD" id="cd06582">
    <property type="entry name" value="TM_PBP1_LivH_like"/>
    <property type="match status" value="1"/>
</dbReference>
<evidence type="ECO:0000256" key="8">
    <source>
        <dbReference type="ARBA" id="ARBA00037998"/>
    </source>
</evidence>
<evidence type="ECO:0000256" key="5">
    <source>
        <dbReference type="ARBA" id="ARBA00022970"/>
    </source>
</evidence>
<feature type="transmembrane region" description="Helical" evidence="9">
    <location>
        <begin position="99"/>
        <end position="124"/>
    </location>
</feature>
<dbReference type="PROSITE" id="PS51257">
    <property type="entry name" value="PROKAR_LIPOPROTEIN"/>
    <property type="match status" value="1"/>
</dbReference>
<dbReference type="Proteomes" id="UP000295129">
    <property type="component" value="Unassembled WGS sequence"/>
</dbReference>
<dbReference type="Pfam" id="PF02653">
    <property type="entry name" value="BPD_transp_2"/>
    <property type="match status" value="1"/>
</dbReference>
<comment type="caution">
    <text evidence="10">The sequence shown here is derived from an EMBL/GenBank/DDBJ whole genome shotgun (WGS) entry which is preliminary data.</text>
</comment>
<evidence type="ECO:0000256" key="2">
    <source>
        <dbReference type="ARBA" id="ARBA00022448"/>
    </source>
</evidence>
<feature type="transmembrane region" description="Helical" evidence="9">
    <location>
        <begin position="68"/>
        <end position="87"/>
    </location>
</feature>
<proteinExistence type="inferred from homology"/>
<dbReference type="PANTHER" id="PTHR11795">
    <property type="entry name" value="BRANCHED-CHAIN AMINO ACID TRANSPORT SYSTEM PERMEASE PROTEIN LIVH"/>
    <property type="match status" value="1"/>
</dbReference>
<evidence type="ECO:0000313" key="11">
    <source>
        <dbReference type="Proteomes" id="UP000295129"/>
    </source>
</evidence>
<dbReference type="GO" id="GO:0022857">
    <property type="term" value="F:transmembrane transporter activity"/>
    <property type="evidence" value="ECO:0007669"/>
    <property type="project" value="InterPro"/>
</dbReference>
<feature type="transmembrane region" description="Helical" evidence="9">
    <location>
        <begin position="196"/>
        <end position="220"/>
    </location>
</feature>
<dbReference type="GO" id="GO:0005886">
    <property type="term" value="C:plasma membrane"/>
    <property type="evidence" value="ECO:0007669"/>
    <property type="project" value="UniProtKB-SubCell"/>
</dbReference>